<accession>A0ACC2XTJ4</accession>
<reference evidence="1" key="1">
    <citation type="submission" date="2023-04" db="EMBL/GenBank/DDBJ databases">
        <title>Draft Genome sequencing of Naganishia species isolated from polar environments using Oxford Nanopore Technology.</title>
        <authorList>
            <person name="Leo P."/>
            <person name="Venkateswaran K."/>
        </authorList>
    </citation>
    <scope>NUCLEOTIDE SEQUENCE</scope>
    <source>
        <strain evidence="1">DBVPG 5303</strain>
    </source>
</reference>
<evidence type="ECO:0000313" key="1">
    <source>
        <dbReference type="EMBL" id="KAJ9127359.1"/>
    </source>
</evidence>
<gene>
    <name evidence="1" type="ORF">QFC24_000766</name>
</gene>
<protein>
    <submittedName>
        <fullName evidence="1">Uncharacterized protein</fullName>
    </submittedName>
</protein>
<dbReference type="EMBL" id="JASBWV010000002">
    <property type="protein sequence ID" value="KAJ9127359.1"/>
    <property type="molecule type" value="Genomic_DNA"/>
</dbReference>
<keyword evidence="2" id="KW-1185">Reference proteome</keyword>
<comment type="caution">
    <text evidence="1">The sequence shown here is derived from an EMBL/GenBank/DDBJ whole genome shotgun (WGS) entry which is preliminary data.</text>
</comment>
<organism evidence="1 2">
    <name type="scientific">Naganishia onofrii</name>
    <dbReference type="NCBI Taxonomy" id="1851511"/>
    <lineage>
        <taxon>Eukaryota</taxon>
        <taxon>Fungi</taxon>
        <taxon>Dikarya</taxon>
        <taxon>Basidiomycota</taxon>
        <taxon>Agaricomycotina</taxon>
        <taxon>Tremellomycetes</taxon>
        <taxon>Filobasidiales</taxon>
        <taxon>Filobasidiaceae</taxon>
        <taxon>Naganishia</taxon>
    </lineage>
</organism>
<sequence length="252" mass="26529">MEPKREEPEVITVFPREEDESGGGGGDGGFIGGGFGGGPSAGMPLDTPGDPDVIGGPVAREETSEERWTRWESYMGPALWGGIKAVEAAILLGIAAGAVPWGTLPVVMITGAAGSLAGDEGKWWWDKLTAEDQQADRSWLQNVQKLMNGAAAASANALAALPASELREDNKENLEQIGFNAATTFIGNELGKPGWVRLSNLPSQLPKQPPPPPVVAPQVVPPIPLPAAPRVPVGEQPKTERGDRRPKNGIFH</sequence>
<dbReference type="Proteomes" id="UP001234202">
    <property type="component" value="Unassembled WGS sequence"/>
</dbReference>
<name>A0ACC2XTJ4_9TREE</name>
<evidence type="ECO:0000313" key="2">
    <source>
        <dbReference type="Proteomes" id="UP001234202"/>
    </source>
</evidence>
<proteinExistence type="predicted"/>